<accession>A0AAN7W4F6</accession>
<comment type="caution">
    <text evidence="2">The sequence shown here is derived from an EMBL/GenBank/DDBJ whole genome shotgun (WGS) entry which is preliminary data.</text>
</comment>
<dbReference type="Pfam" id="PF12739">
    <property type="entry name" value="TRAPPC-Trs85"/>
    <property type="match status" value="1"/>
</dbReference>
<feature type="region of interest" description="Disordered" evidence="1">
    <location>
        <begin position="107"/>
        <end position="131"/>
    </location>
</feature>
<dbReference type="PANTHER" id="PTHR12975:SF6">
    <property type="entry name" value="TRAFFICKING PROTEIN PARTICLE COMPLEX SUBUNIT 8"/>
    <property type="match status" value="1"/>
</dbReference>
<dbReference type="InterPro" id="IPR024420">
    <property type="entry name" value="TRAPP_III_complex_Trs85"/>
</dbReference>
<dbReference type="GO" id="GO:1990072">
    <property type="term" value="C:TRAPPIII protein complex"/>
    <property type="evidence" value="ECO:0007669"/>
    <property type="project" value="TreeGrafter"/>
</dbReference>
<evidence type="ECO:0000313" key="3">
    <source>
        <dbReference type="Proteomes" id="UP001306508"/>
    </source>
</evidence>
<evidence type="ECO:0000256" key="1">
    <source>
        <dbReference type="SAM" id="MobiDB-lite"/>
    </source>
</evidence>
<proteinExistence type="predicted"/>
<sequence length="705" mass="81835">MSFSYENYMNLIWHLNYSKETVPSDIAKRIVSHGIAPVITVTSTADLDRHIQDIYGLDSMYHLLRFFGGCVSDRDQANEKDTILKSSNNNDNNDTTTTATSTFLKVPEQNIPNQSSTVTTPGNRRRSNSNSLLQRDHTQLQFIRFSKSLPDLLSSLSSLSYENKDTDVPKGTSLNYKEQLLSENHSLEIFLRDYLHIINENTLWNTDHLLLRKSIYHNFFSQTLSSTKDLSPFESFNHPIVSLFALDISKEQTYEDARELLTTFKNLNKIIDNFPPYLNINDILPIFLLCYDADSTEQTETCQSLIKKFKKQLFVESVMLPLWKNNHINQEQDEMVPYKFLHEPVMTSLDEILILLANPGDLNRKYRLPSAIINEIYNMLDILVYDLLIPFMQRKISYWNETIMAPRKSIFHGSKFLKRFINKSNQQQIQTYKTPEGIDHFLASSNEFLLRKLADWSLMISDFKTAYTTYDSLSNDLDNFPLYLASCLEWCSVSLLMGAQSIVTVKMIKNDITPLIERAVEIYKTDNRPILETRCMLLCTELFLSLSDSWTSTPYAIHYLETILSDGKLSSLAKTLIWERLSDCYASRIDPRVRCKVENNINITSTNNDLVSLSPSNEDGNTLDDYILKRYSIDILSKGFTRNRKAAFFRLIAAKKWAEQGYWRQVHWCLKDIHHIYEHIGLYDRHGLMLKNLHVKLQEKMTLEI</sequence>
<dbReference type="PANTHER" id="PTHR12975">
    <property type="entry name" value="TRANSPORT PROTEIN TRAPP"/>
    <property type="match status" value="1"/>
</dbReference>
<dbReference type="Proteomes" id="UP001306508">
    <property type="component" value="Unassembled WGS sequence"/>
</dbReference>
<evidence type="ECO:0000313" key="2">
    <source>
        <dbReference type="EMBL" id="KAK5780981.1"/>
    </source>
</evidence>
<feature type="compositionally biased region" description="Polar residues" evidence="1">
    <location>
        <begin position="110"/>
        <end position="122"/>
    </location>
</feature>
<name>A0AAN7W4F6_9SACH</name>
<reference evidence="3" key="1">
    <citation type="submission" date="2023-07" db="EMBL/GenBank/DDBJ databases">
        <title>A draft genome of Kazachstania heterogenica Y-27499.</title>
        <authorList>
            <person name="Donic C."/>
            <person name="Kralova J.S."/>
            <person name="Fidel L."/>
            <person name="Ben-Dor S."/>
            <person name="Jung S."/>
        </authorList>
    </citation>
    <scope>NUCLEOTIDE SEQUENCE [LARGE SCALE GENOMIC DNA]</scope>
    <source>
        <strain evidence="3">Y27499</strain>
    </source>
</reference>
<gene>
    <name evidence="2" type="ORF">RI543_001368</name>
</gene>
<organism evidence="2 3">
    <name type="scientific">Arxiozyma heterogenica</name>
    <dbReference type="NCBI Taxonomy" id="278026"/>
    <lineage>
        <taxon>Eukaryota</taxon>
        <taxon>Fungi</taxon>
        <taxon>Dikarya</taxon>
        <taxon>Ascomycota</taxon>
        <taxon>Saccharomycotina</taxon>
        <taxon>Saccharomycetes</taxon>
        <taxon>Saccharomycetales</taxon>
        <taxon>Saccharomycetaceae</taxon>
        <taxon>Arxiozyma</taxon>
    </lineage>
</organism>
<dbReference type="EMBL" id="JAWIZZ010000038">
    <property type="protein sequence ID" value="KAK5780981.1"/>
    <property type="molecule type" value="Genomic_DNA"/>
</dbReference>
<keyword evidence="3" id="KW-1185">Reference proteome</keyword>
<protein>
    <submittedName>
        <fullName evidence="2">Uncharacterized protein</fullName>
    </submittedName>
</protein>
<dbReference type="AlphaFoldDB" id="A0AAN7W4F6"/>